<dbReference type="PANTHER" id="PTHR30203">
    <property type="entry name" value="OUTER MEMBRANE CATION EFFLUX PROTEIN"/>
    <property type="match status" value="1"/>
</dbReference>
<comment type="caution">
    <text evidence="2">The sequence shown here is derived from an EMBL/GenBank/DDBJ whole genome shotgun (WGS) entry which is preliminary data.</text>
</comment>
<dbReference type="InterPro" id="IPR003423">
    <property type="entry name" value="OMP_efflux"/>
</dbReference>
<protein>
    <submittedName>
        <fullName evidence="2">TolC family protein</fullName>
    </submittedName>
</protein>
<evidence type="ECO:0000313" key="3">
    <source>
        <dbReference type="Proteomes" id="UP001595904"/>
    </source>
</evidence>
<dbReference type="InterPro" id="IPR010131">
    <property type="entry name" value="MdtP/NodT-like"/>
</dbReference>
<evidence type="ECO:0000256" key="1">
    <source>
        <dbReference type="ARBA" id="ARBA00007613"/>
    </source>
</evidence>
<evidence type="ECO:0000313" key="2">
    <source>
        <dbReference type="EMBL" id="MFC4312562.1"/>
    </source>
</evidence>
<dbReference type="EMBL" id="JBHSDU010000014">
    <property type="protein sequence ID" value="MFC4312562.1"/>
    <property type="molecule type" value="Genomic_DNA"/>
</dbReference>
<organism evidence="2 3">
    <name type="scientific">Steroidobacter flavus</name>
    <dbReference type="NCBI Taxonomy" id="1842136"/>
    <lineage>
        <taxon>Bacteria</taxon>
        <taxon>Pseudomonadati</taxon>
        <taxon>Pseudomonadota</taxon>
        <taxon>Gammaproteobacteria</taxon>
        <taxon>Steroidobacterales</taxon>
        <taxon>Steroidobacteraceae</taxon>
        <taxon>Steroidobacter</taxon>
    </lineage>
</organism>
<dbReference type="Pfam" id="PF02321">
    <property type="entry name" value="OEP"/>
    <property type="match status" value="1"/>
</dbReference>
<dbReference type="Proteomes" id="UP001595904">
    <property type="component" value="Unassembled WGS sequence"/>
</dbReference>
<proteinExistence type="inferred from homology"/>
<accession>A0ABV8SYK0</accession>
<reference evidence="3" key="1">
    <citation type="journal article" date="2019" name="Int. J. Syst. Evol. Microbiol.">
        <title>The Global Catalogue of Microorganisms (GCM) 10K type strain sequencing project: providing services to taxonomists for standard genome sequencing and annotation.</title>
        <authorList>
            <consortium name="The Broad Institute Genomics Platform"/>
            <consortium name="The Broad Institute Genome Sequencing Center for Infectious Disease"/>
            <person name="Wu L."/>
            <person name="Ma J."/>
        </authorList>
    </citation>
    <scope>NUCLEOTIDE SEQUENCE [LARGE SCALE GENOMIC DNA]</scope>
    <source>
        <strain evidence="3">CGMCC 1.10759</strain>
    </source>
</reference>
<keyword evidence="3" id="KW-1185">Reference proteome</keyword>
<comment type="similarity">
    <text evidence="1">Belongs to the outer membrane factor (OMF) (TC 1.B.17) family.</text>
</comment>
<dbReference type="SUPFAM" id="SSF56954">
    <property type="entry name" value="Outer membrane efflux proteins (OEP)"/>
    <property type="match status" value="1"/>
</dbReference>
<name>A0ABV8SYK0_9GAMM</name>
<sequence>MLLAHWHYGAMYSVSLRRASLFAASLLTLAACAHFEPRPLQPETIAEKYDALSLNDYELRVFLQANAPQLAEPWPRPWWDLPALTLAAFHFNTDLRLARAQWQTAEATVAAAGMRANPSLTLAPTYNVDAQSGTSPWLPGVSVDIPIETAGKRRLRIGKAEHLAEAARLNFIGAAWQVRSELRSALIELTAAQRRLSLLQDQLRVQQRIADLLQQRFDLGAASAAELSPARVAITRLQLDLTEAERQQTDAQSNLARALGVPLHALTGVSLNFALDPAPALDAAQSRRLALQYRADIAAGLAEYAASESDLQTEIAKQYPDLHLGPAYEWDQGESKWSLGIGFELPLNRNRGGIAQAEAQREESAARFHALEAGVIAQIDQASATHHLATDQLTRARTLHEALANDIARQEVRLRAGDIDQLEYQTAKLEAAVSAVAVLDIETQAARAAGALEDAIQQPLAALDALK</sequence>
<gene>
    <name evidence="2" type="ORF">ACFPN2_25995</name>
</gene>
<dbReference type="PANTHER" id="PTHR30203:SF24">
    <property type="entry name" value="BLR4935 PROTEIN"/>
    <property type="match status" value="1"/>
</dbReference>
<dbReference type="RefSeq" id="WP_380602065.1">
    <property type="nucleotide sequence ID" value="NZ_JBHSDU010000014.1"/>
</dbReference>
<dbReference type="Gene3D" id="1.20.1600.10">
    <property type="entry name" value="Outer membrane efflux proteins (OEP)"/>
    <property type="match status" value="1"/>
</dbReference>